<dbReference type="InterPro" id="IPR050273">
    <property type="entry name" value="GppA/Ppx_hydrolase"/>
</dbReference>
<dbReference type="InterPro" id="IPR003695">
    <property type="entry name" value="Ppx_GppA_N"/>
</dbReference>
<comment type="caution">
    <text evidence="2">The sequence shown here is derived from an EMBL/GenBank/DDBJ whole genome shotgun (WGS) entry which is preliminary data.</text>
</comment>
<evidence type="ECO:0000313" key="3">
    <source>
        <dbReference type="Proteomes" id="UP000287198"/>
    </source>
</evidence>
<dbReference type="PANTHER" id="PTHR30005">
    <property type="entry name" value="EXOPOLYPHOSPHATASE"/>
    <property type="match status" value="1"/>
</dbReference>
<protein>
    <submittedName>
        <fullName evidence="2">Ppx/GppA family phosphatase</fullName>
    </submittedName>
</protein>
<evidence type="ECO:0000313" key="2">
    <source>
        <dbReference type="EMBL" id="RUO52013.1"/>
    </source>
</evidence>
<evidence type="ECO:0000259" key="1">
    <source>
        <dbReference type="Pfam" id="PF02541"/>
    </source>
</evidence>
<accession>A0A432XTM2</accession>
<organism evidence="2 3">
    <name type="scientific">Pseudidiomarina halophila</name>
    <dbReference type="NCBI Taxonomy" id="1449799"/>
    <lineage>
        <taxon>Bacteria</taxon>
        <taxon>Pseudomonadati</taxon>
        <taxon>Pseudomonadota</taxon>
        <taxon>Gammaproteobacteria</taxon>
        <taxon>Alteromonadales</taxon>
        <taxon>Idiomarinaceae</taxon>
        <taxon>Pseudidiomarina</taxon>
    </lineage>
</organism>
<dbReference type="PANTHER" id="PTHR30005:SF0">
    <property type="entry name" value="RETROGRADE REGULATION PROTEIN 2"/>
    <property type="match status" value="1"/>
</dbReference>
<dbReference type="SUPFAM" id="SSF53067">
    <property type="entry name" value="Actin-like ATPase domain"/>
    <property type="match status" value="2"/>
</dbReference>
<dbReference type="Pfam" id="PF02541">
    <property type="entry name" value="Ppx-GppA"/>
    <property type="match status" value="1"/>
</dbReference>
<dbReference type="GO" id="GO:0016462">
    <property type="term" value="F:pyrophosphatase activity"/>
    <property type="evidence" value="ECO:0007669"/>
    <property type="project" value="TreeGrafter"/>
</dbReference>
<keyword evidence="3" id="KW-1185">Reference proteome</keyword>
<dbReference type="Gene3D" id="3.30.420.150">
    <property type="entry name" value="Exopolyphosphatase. Domain 2"/>
    <property type="match status" value="1"/>
</dbReference>
<dbReference type="EMBL" id="PIPW01000003">
    <property type="protein sequence ID" value="RUO52013.1"/>
    <property type="molecule type" value="Genomic_DNA"/>
</dbReference>
<proteinExistence type="predicted"/>
<name>A0A432XTM2_9GAMM</name>
<sequence length="307" mass="33628">MRQHPRIAAIDLGSNSFHMLIAKATTRGYRIITRHRQKVRLADGLTPELTLNDAAIERGVACLKDFAQLLKNYEPLQVRCVATASLRKASNRKQILKHFERALGATIDIISGTTEAGLIYQGATLDLARPDSAMLVLDIGGASTEVIAGIGTEPHVLKSLDMGCVVWQNRYFADGLITAARFAEAIDSAKKLIQPLAKTYQAHGWQTVCGASGTFRAVQDCLRQHGSDTMSAEFINYCMQETIKLGHVEQLEQLGIRDDRMAVFCGGLAILVALTESLDIRTIDLAQGALREGLVHTMLTERKRSLA</sequence>
<dbReference type="Gene3D" id="3.30.420.40">
    <property type="match status" value="1"/>
</dbReference>
<gene>
    <name evidence="2" type="ORF">CWI69_10255</name>
</gene>
<reference evidence="3" key="1">
    <citation type="journal article" date="2018" name="Front. Microbiol.">
        <title>Genome-Based Analysis Reveals the Taxonomy and Diversity of the Family Idiomarinaceae.</title>
        <authorList>
            <person name="Liu Y."/>
            <person name="Lai Q."/>
            <person name="Shao Z."/>
        </authorList>
    </citation>
    <scope>NUCLEOTIDE SEQUENCE [LARGE SCALE GENOMIC DNA]</scope>
    <source>
        <strain evidence="3">BH195</strain>
    </source>
</reference>
<dbReference type="RefSeq" id="WP_126764114.1">
    <property type="nucleotide sequence ID" value="NZ_JBHLTZ010000010.1"/>
</dbReference>
<dbReference type="CDD" id="cd24053">
    <property type="entry name" value="ASKHA_NBD_EcPPX-GppA-like"/>
    <property type="match status" value="1"/>
</dbReference>
<dbReference type="AlphaFoldDB" id="A0A432XTM2"/>
<dbReference type="FunFam" id="3.30.420.40:FF:000023">
    <property type="entry name" value="Guanosine-5'-triphosphate,3'-diphosphate pyrophosphatase"/>
    <property type="match status" value="1"/>
</dbReference>
<feature type="domain" description="Ppx/GppA phosphatase N-terminal" evidence="1">
    <location>
        <begin position="21"/>
        <end position="300"/>
    </location>
</feature>
<dbReference type="Proteomes" id="UP000287198">
    <property type="component" value="Unassembled WGS sequence"/>
</dbReference>
<dbReference type="InterPro" id="IPR043129">
    <property type="entry name" value="ATPase_NBD"/>
</dbReference>
<dbReference type="OrthoDB" id="9793035at2"/>